<protein>
    <submittedName>
        <fullName evidence="7">Sialic acid-binding periplasmic protein SiaP</fullName>
    </submittedName>
</protein>
<dbReference type="Gene3D" id="3.40.190.170">
    <property type="entry name" value="Bacterial extracellular solute-binding protein, family 7"/>
    <property type="match status" value="1"/>
</dbReference>
<dbReference type="PANTHER" id="PTHR33376">
    <property type="match status" value="1"/>
</dbReference>
<evidence type="ECO:0000256" key="1">
    <source>
        <dbReference type="ARBA" id="ARBA00004418"/>
    </source>
</evidence>
<keyword evidence="3" id="KW-0813">Transport</keyword>
<dbReference type="EMBL" id="FXYE01000005">
    <property type="protein sequence ID" value="SMX51258.1"/>
    <property type="molecule type" value="Genomic_DNA"/>
</dbReference>
<dbReference type="CDD" id="cd13665">
    <property type="entry name" value="PBP2_TRAP_Dctp3_4"/>
    <property type="match status" value="1"/>
</dbReference>
<feature type="chain" id="PRO_5012534189" evidence="6">
    <location>
        <begin position="24"/>
        <end position="329"/>
    </location>
</feature>
<dbReference type="Proteomes" id="UP000202922">
    <property type="component" value="Unassembled WGS sequence"/>
</dbReference>
<evidence type="ECO:0000256" key="3">
    <source>
        <dbReference type="ARBA" id="ARBA00022448"/>
    </source>
</evidence>
<comment type="similarity">
    <text evidence="2">Belongs to the bacterial solute-binding protein 7 family.</text>
</comment>
<evidence type="ECO:0000256" key="6">
    <source>
        <dbReference type="SAM" id="SignalP"/>
    </source>
</evidence>
<proteinExistence type="inferred from homology"/>
<dbReference type="PANTHER" id="PTHR33376:SF7">
    <property type="entry name" value="C4-DICARBOXYLATE-BINDING PROTEIN DCTB"/>
    <property type="match status" value="1"/>
</dbReference>
<evidence type="ECO:0000313" key="7">
    <source>
        <dbReference type="EMBL" id="SMX51258.1"/>
    </source>
</evidence>
<dbReference type="GO" id="GO:0055085">
    <property type="term" value="P:transmembrane transport"/>
    <property type="evidence" value="ECO:0007669"/>
    <property type="project" value="InterPro"/>
</dbReference>
<gene>
    <name evidence="7" type="primary">siaP_2</name>
    <name evidence="7" type="ORF">COL8621_03789</name>
</gene>
<dbReference type="GO" id="GO:0042597">
    <property type="term" value="C:periplasmic space"/>
    <property type="evidence" value="ECO:0007669"/>
    <property type="project" value="UniProtKB-SubCell"/>
</dbReference>
<dbReference type="SUPFAM" id="SSF53850">
    <property type="entry name" value="Periplasmic binding protein-like II"/>
    <property type="match status" value="1"/>
</dbReference>
<evidence type="ECO:0000256" key="4">
    <source>
        <dbReference type="ARBA" id="ARBA00022729"/>
    </source>
</evidence>
<dbReference type="AlphaFoldDB" id="A0A238L8C6"/>
<keyword evidence="4 6" id="KW-0732">Signal</keyword>
<evidence type="ECO:0000256" key="2">
    <source>
        <dbReference type="ARBA" id="ARBA00009023"/>
    </source>
</evidence>
<dbReference type="InterPro" id="IPR038404">
    <property type="entry name" value="TRAP_DctP_sf"/>
</dbReference>
<evidence type="ECO:0000256" key="5">
    <source>
        <dbReference type="ARBA" id="ARBA00022764"/>
    </source>
</evidence>
<name>A0A238L8C6_9RHOB</name>
<accession>A0A238L8C6</accession>
<sequence length="329" mass="34394">MSITKIITGAAVALGLSIGSATATELKFANFLPAGHPYVGGAFQPFVDMVAEKTGGDLTVRLYSGGELGPGPVEQYARAVDGVADFAIGLPGYTASNFPRTLVSELPGVLDEATGTQTLWDNIDLLSDEYRRVQLVALWSNASNLLYMRDKPVRTLDDIKGLKIRVPSRNAGLIVEAWGATPVSMPVPEIYNGMQTGVIDGAMIDGTATNAFKLGEVSNFLTVGLDTTISPFFIVMNRDSFKSLSADEQTAVLDAGRAASLLANETQLAVAASGIEAFAKLDGREVITPAADDIAAFNALAASVVPTVTAQLEAEGIPATAIIDALQGK</sequence>
<organism evidence="7 8">
    <name type="scientific">Actibacterium lipolyticum</name>
    <dbReference type="NCBI Taxonomy" id="1524263"/>
    <lineage>
        <taxon>Bacteria</taxon>
        <taxon>Pseudomonadati</taxon>
        <taxon>Pseudomonadota</taxon>
        <taxon>Alphaproteobacteria</taxon>
        <taxon>Rhodobacterales</taxon>
        <taxon>Roseobacteraceae</taxon>
        <taxon>Actibacterium</taxon>
    </lineage>
</organism>
<keyword evidence="8" id="KW-1185">Reference proteome</keyword>
<comment type="subcellular location">
    <subcellularLocation>
        <location evidence="1">Periplasm</location>
    </subcellularLocation>
</comment>
<reference evidence="8" key="1">
    <citation type="submission" date="2017-05" db="EMBL/GenBank/DDBJ databases">
        <authorList>
            <person name="Rodrigo-Torres L."/>
            <person name="Arahal R. D."/>
            <person name="Lucena T."/>
        </authorList>
    </citation>
    <scope>NUCLEOTIDE SEQUENCE [LARGE SCALE GENOMIC DNA]</scope>
    <source>
        <strain evidence="8">CECT 8621</strain>
    </source>
</reference>
<dbReference type="RefSeq" id="WP_093968950.1">
    <property type="nucleotide sequence ID" value="NZ_FXYE01000005.1"/>
</dbReference>
<dbReference type="NCBIfam" id="NF037995">
    <property type="entry name" value="TRAP_S1"/>
    <property type="match status" value="1"/>
</dbReference>
<keyword evidence="5" id="KW-0574">Periplasm</keyword>
<feature type="signal peptide" evidence="6">
    <location>
        <begin position="1"/>
        <end position="23"/>
    </location>
</feature>
<dbReference type="InterPro" id="IPR018389">
    <property type="entry name" value="DctP_fam"/>
</dbReference>
<evidence type="ECO:0000313" key="8">
    <source>
        <dbReference type="Proteomes" id="UP000202922"/>
    </source>
</evidence>
<dbReference type="OrthoDB" id="7822595at2"/>
<dbReference type="Pfam" id="PF03480">
    <property type="entry name" value="DctP"/>
    <property type="match status" value="1"/>
</dbReference>